<keyword evidence="1" id="KW-0031">Aminopeptidase</keyword>
<dbReference type="OrthoDB" id="198816at2759"/>
<name>A0A0N4UQE0_DRAME</name>
<keyword evidence="2" id="KW-0645">Protease</keyword>
<evidence type="ECO:0000256" key="3">
    <source>
        <dbReference type="ARBA" id="ARBA00022801"/>
    </source>
</evidence>
<evidence type="ECO:0000256" key="2">
    <source>
        <dbReference type="ARBA" id="ARBA00022670"/>
    </source>
</evidence>
<evidence type="ECO:0000256" key="4">
    <source>
        <dbReference type="ARBA" id="ARBA00034725"/>
    </source>
</evidence>
<accession>A0A0N4UQE0</accession>
<dbReference type="WBParaSite" id="DME_0001022301-mRNA-1">
    <property type="protein sequence ID" value="DME_0001022301-mRNA-1"/>
    <property type="gene ID" value="DME_0001022301"/>
</dbReference>
<dbReference type="STRING" id="318479.A0A0N4UQE0"/>
<dbReference type="GO" id="GO:0006508">
    <property type="term" value="P:proteolysis"/>
    <property type="evidence" value="ECO:0007669"/>
    <property type="project" value="UniProtKB-KW"/>
</dbReference>
<evidence type="ECO:0000256" key="7">
    <source>
        <dbReference type="ARBA" id="ARBA00049041"/>
    </source>
</evidence>
<dbReference type="InterPro" id="IPR040043">
    <property type="entry name" value="ACTMAP"/>
</dbReference>
<dbReference type="Pfam" id="PF21646">
    <property type="entry name" value="ACTMAP-like_C"/>
    <property type="match status" value="1"/>
</dbReference>
<reference evidence="11" key="1">
    <citation type="submission" date="2017-02" db="UniProtKB">
        <authorList>
            <consortium name="WormBaseParasite"/>
        </authorList>
    </citation>
    <scope>IDENTIFICATION</scope>
</reference>
<evidence type="ECO:0000256" key="1">
    <source>
        <dbReference type="ARBA" id="ARBA00022438"/>
    </source>
</evidence>
<dbReference type="EMBL" id="UYYG01000175">
    <property type="protein sequence ID" value="VDN53755.1"/>
    <property type="molecule type" value="Genomic_DNA"/>
</dbReference>
<keyword evidence="3" id="KW-0378">Hydrolase</keyword>
<dbReference type="PANTHER" id="PTHR28631">
    <property type="entry name" value="UPF0692 PROTEIN C19ORF54"/>
    <property type="match status" value="1"/>
</dbReference>
<dbReference type="Proteomes" id="UP000274756">
    <property type="component" value="Unassembled WGS sequence"/>
</dbReference>
<evidence type="ECO:0000313" key="10">
    <source>
        <dbReference type="Proteomes" id="UP000274756"/>
    </source>
</evidence>
<proteinExistence type="inferred from homology"/>
<gene>
    <name evidence="8" type="ORF">DME_LOCUS3728</name>
</gene>
<dbReference type="PANTHER" id="PTHR28631:SF1">
    <property type="entry name" value="ACTIN MATURATION PROTEASE"/>
    <property type="match status" value="1"/>
</dbReference>
<keyword evidence="10" id="KW-1185">Reference proteome</keyword>
<comment type="catalytic activity">
    <reaction evidence="7">
        <text>N-terminal N(alpha)-acetyl-L-cysteinyl-L-aspartyl-[protein] + H2O = N-terminal L-aspartyl-[protein] + N-acetyl-L-cysteine</text>
        <dbReference type="Rhea" id="RHEA:74579"/>
        <dbReference type="Rhea" id="RHEA-COMP:12669"/>
        <dbReference type="Rhea" id="RHEA-COMP:18395"/>
        <dbReference type="ChEBI" id="CHEBI:15377"/>
        <dbReference type="ChEBI" id="CHEBI:64720"/>
        <dbReference type="ChEBI" id="CHEBI:78236"/>
        <dbReference type="ChEBI" id="CHEBI:193599"/>
    </reaction>
    <physiologicalReaction direction="left-to-right" evidence="7">
        <dbReference type="Rhea" id="RHEA:74580"/>
    </physiologicalReaction>
</comment>
<dbReference type="GO" id="GO:0004177">
    <property type="term" value="F:aminopeptidase activity"/>
    <property type="evidence" value="ECO:0007669"/>
    <property type="project" value="UniProtKB-KW"/>
</dbReference>
<evidence type="ECO:0000313" key="8">
    <source>
        <dbReference type="EMBL" id="VDN53755.1"/>
    </source>
</evidence>
<evidence type="ECO:0000256" key="5">
    <source>
        <dbReference type="ARBA" id="ARBA00034848"/>
    </source>
</evidence>
<dbReference type="Proteomes" id="UP000038040">
    <property type="component" value="Unplaced"/>
</dbReference>
<evidence type="ECO:0000313" key="11">
    <source>
        <dbReference type="WBParaSite" id="DME_0001022301-mRNA-1"/>
    </source>
</evidence>
<organism evidence="9 11">
    <name type="scientific">Dracunculus medinensis</name>
    <name type="common">Guinea worm</name>
    <dbReference type="NCBI Taxonomy" id="318479"/>
    <lineage>
        <taxon>Eukaryota</taxon>
        <taxon>Metazoa</taxon>
        <taxon>Ecdysozoa</taxon>
        <taxon>Nematoda</taxon>
        <taxon>Chromadorea</taxon>
        <taxon>Rhabditida</taxon>
        <taxon>Spirurina</taxon>
        <taxon>Dracunculoidea</taxon>
        <taxon>Dracunculidae</taxon>
        <taxon>Dracunculus</taxon>
    </lineage>
</organism>
<sequence>MWLNSGCKNLSKCFGLEMVVEKFDMIITENGNKKVSYKLIEIEILSTKYFEADSKLTESGLNRIGQALDFFRYSGTATGFLRDVEPILQNGPQCGLVALQMAAGSFGIPFYEIDHIFQLAKDKNYSNHGEIFSVTWLADLVVSLWPKLETVICAMPDKERLIELLLLNHVILVPYDCDGRMEPTLQQGRFAHWCIIIGYLKTSDVNDDDLYVFCMHGKSRRLFLYDYFFLVKSNCNLFQVSIKQHKSKTKGVGSRIAEYIIPFNGLESLRNKCLILKSSYI</sequence>
<evidence type="ECO:0000256" key="6">
    <source>
        <dbReference type="ARBA" id="ARBA00034908"/>
    </source>
</evidence>
<comment type="similarity">
    <text evidence="4">Belongs to the ACTMAP family.</text>
</comment>
<protein>
    <recommendedName>
        <fullName evidence="5">Actin maturation protease</fullName>
    </recommendedName>
    <alternativeName>
        <fullName evidence="6">Actin aminopeptidase ACTMAP</fullName>
    </alternativeName>
</protein>
<reference evidence="8 10" key="2">
    <citation type="submission" date="2018-11" db="EMBL/GenBank/DDBJ databases">
        <authorList>
            <consortium name="Pathogen Informatics"/>
        </authorList>
    </citation>
    <scope>NUCLEOTIDE SEQUENCE [LARGE SCALE GENOMIC DNA]</scope>
</reference>
<evidence type="ECO:0000313" key="9">
    <source>
        <dbReference type="Proteomes" id="UP000038040"/>
    </source>
</evidence>
<dbReference type="AlphaFoldDB" id="A0A0N4UQE0"/>